<gene>
    <name evidence="2" type="ORF">ACFO5R_01725</name>
</gene>
<dbReference type="InterPro" id="IPR040624">
    <property type="entry name" value="HalOD1"/>
</dbReference>
<sequence>MTRECNRTSVRVVEAIADATNTDVLDLQPPLYDAIDPSALDQLVTGAESVSVQFDYQGHTITVRGDGTVAVDGRVYD</sequence>
<dbReference type="AlphaFoldDB" id="A0ABD5PL55"/>
<evidence type="ECO:0000313" key="3">
    <source>
        <dbReference type="Proteomes" id="UP001595898"/>
    </source>
</evidence>
<protein>
    <submittedName>
        <fullName evidence="2">HalOD1 output domain-containing protein</fullName>
    </submittedName>
</protein>
<dbReference type="Pfam" id="PF18545">
    <property type="entry name" value="HalOD1"/>
    <property type="match status" value="1"/>
</dbReference>
<evidence type="ECO:0000259" key="1">
    <source>
        <dbReference type="Pfam" id="PF18545"/>
    </source>
</evidence>
<dbReference type="EMBL" id="JBHSFA010000002">
    <property type="protein sequence ID" value="MFC4540644.1"/>
    <property type="molecule type" value="Genomic_DNA"/>
</dbReference>
<organism evidence="2 3">
    <name type="scientific">Halosolutus amylolyticus</name>
    <dbReference type="NCBI Taxonomy" id="2932267"/>
    <lineage>
        <taxon>Archaea</taxon>
        <taxon>Methanobacteriati</taxon>
        <taxon>Methanobacteriota</taxon>
        <taxon>Stenosarchaea group</taxon>
        <taxon>Halobacteria</taxon>
        <taxon>Halobacteriales</taxon>
        <taxon>Natrialbaceae</taxon>
        <taxon>Halosolutus</taxon>
    </lineage>
</organism>
<evidence type="ECO:0000313" key="2">
    <source>
        <dbReference type="EMBL" id="MFC4540644.1"/>
    </source>
</evidence>
<reference evidence="2 3" key="1">
    <citation type="journal article" date="2019" name="Int. J. Syst. Evol. Microbiol.">
        <title>The Global Catalogue of Microorganisms (GCM) 10K type strain sequencing project: providing services to taxonomists for standard genome sequencing and annotation.</title>
        <authorList>
            <consortium name="The Broad Institute Genomics Platform"/>
            <consortium name="The Broad Institute Genome Sequencing Center for Infectious Disease"/>
            <person name="Wu L."/>
            <person name="Ma J."/>
        </authorList>
    </citation>
    <scope>NUCLEOTIDE SEQUENCE [LARGE SCALE GENOMIC DNA]</scope>
    <source>
        <strain evidence="2 3">WLHS5</strain>
    </source>
</reference>
<dbReference type="RefSeq" id="WP_250138808.1">
    <property type="nucleotide sequence ID" value="NZ_JALIQP010000001.1"/>
</dbReference>
<dbReference type="Proteomes" id="UP001595898">
    <property type="component" value="Unassembled WGS sequence"/>
</dbReference>
<accession>A0ABD5PL55</accession>
<name>A0ABD5PL55_9EURY</name>
<comment type="caution">
    <text evidence="2">The sequence shown here is derived from an EMBL/GenBank/DDBJ whole genome shotgun (WGS) entry which is preliminary data.</text>
</comment>
<feature type="domain" description="Halobacterial output" evidence="1">
    <location>
        <begin position="7"/>
        <end position="72"/>
    </location>
</feature>
<keyword evidence="3" id="KW-1185">Reference proteome</keyword>
<proteinExistence type="predicted"/>